<dbReference type="RefSeq" id="WP_354441073.1">
    <property type="nucleotide sequence ID" value="NZ_JBEPSH010000001.1"/>
</dbReference>
<keyword evidence="3" id="KW-1185">Reference proteome</keyword>
<dbReference type="EMBL" id="JBEPSH010000001">
    <property type="protein sequence ID" value="MET4575564.1"/>
    <property type="molecule type" value="Genomic_DNA"/>
</dbReference>
<protein>
    <submittedName>
        <fullName evidence="2">Uncharacterized protein</fullName>
    </submittedName>
</protein>
<organism evidence="2 3">
    <name type="scientific">Ottowia thiooxydans</name>
    <dbReference type="NCBI Taxonomy" id="219182"/>
    <lineage>
        <taxon>Bacteria</taxon>
        <taxon>Pseudomonadati</taxon>
        <taxon>Pseudomonadota</taxon>
        <taxon>Betaproteobacteria</taxon>
        <taxon>Burkholderiales</taxon>
        <taxon>Comamonadaceae</taxon>
        <taxon>Ottowia</taxon>
    </lineage>
</organism>
<reference evidence="2 3" key="1">
    <citation type="submission" date="2024-06" db="EMBL/GenBank/DDBJ databases">
        <title>Sorghum-associated microbial communities from plants grown in Nebraska, USA.</title>
        <authorList>
            <person name="Schachtman D."/>
        </authorList>
    </citation>
    <scope>NUCLEOTIDE SEQUENCE [LARGE SCALE GENOMIC DNA]</scope>
    <source>
        <strain evidence="2 3">2709</strain>
    </source>
</reference>
<name>A0ABV2Q3H5_9BURK</name>
<evidence type="ECO:0000256" key="1">
    <source>
        <dbReference type="SAM" id="SignalP"/>
    </source>
</evidence>
<comment type="caution">
    <text evidence="2">The sequence shown here is derived from an EMBL/GenBank/DDBJ whole genome shotgun (WGS) entry which is preliminary data.</text>
</comment>
<dbReference type="Proteomes" id="UP001549320">
    <property type="component" value="Unassembled WGS sequence"/>
</dbReference>
<sequence>MLNTTIAQVSTIGALSLFSLTALAQNAPGEDPVQIQSKVTYQMAPNPIVNKSTAINMQMGMSGADQAKIARYTAMAYSATPGVLTDKDVVNAVHTNGMNTTCTQSVGSNVAPASGAAALLATQQVVVLRGDLVNVCN</sequence>
<accession>A0ABV2Q3H5</accession>
<feature type="signal peptide" evidence="1">
    <location>
        <begin position="1"/>
        <end position="24"/>
    </location>
</feature>
<feature type="chain" id="PRO_5046200033" evidence="1">
    <location>
        <begin position="25"/>
        <end position="137"/>
    </location>
</feature>
<proteinExistence type="predicted"/>
<keyword evidence="1" id="KW-0732">Signal</keyword>
<evidence type="ECO:0000313" key="2">
    <source>
        <dbReference type="EMBL" id="MET4575564.1"/>
    </source>
</evidence>
<gene>
    <name evidence="2" type="ORF">ABIE13_000661</name>
</gene>
<evidence type="ECO:0000313" key="3">
    <source>
        <dbReference type="Proteomes" id="UP001549320"/>
    </source>
</evidence>